<keyword evidence="8" id="KW-1185">Reference proteome</keyword>
<dbReference type="SMART" id="SM00020">
    <property type="entry name" value="Tryp_SPc"/>
    <property type="match status" value="1"/>
</dbReference>
<evidence type="ECO:0000313" key="7">
    <source>
        <dbReference type="EMBL" id="RWS25124.1"/>
    </source>
</evidence>
<dbReference type="InterPro" id="IPR001254">
    <property type="entry name" value="Trypsin_dom"/>
</dbReference>
<sequence>MKHLSKIPEELKGMNKFNKSDDGNVANWSKMRKNTKVIVWSQKLGFQCGSRPLEELIGRVVGGENTVYGQVPWQVLIKESRLFGWLSFRKCGGVLIGDRWVLTAAHCQAGWLGSLDVILGEHDIQLFQQQNANEKVILRKAKRVIIHPEFSRKRLENDIAIIELESEVNFDENIQPICLPKADEDFTNCMAYVSGWGKTSYNSLGYEQGGKDSCEGDSGGPLMVQRNDSSWVLVGIVSNGIRCAEPNLPGVYMRVSKYINWIESL</sequence>
<evidence type="ECO:0000256" key="1">
    <source>
        <dbReference type="ARBA" id="ARBA00022670"/>
    </source>
</evidence>
<dbReference type="GO" id="GO:0006508">
    <property type="term" value="P:proteolysis"/>
    <property type="evidence" value="ECO:0007669"/>
    <property type="project" value="UniProtKB-KW"/>
</dbReference>
<dbReference type="PROSITE" id="PS00134">
    <property type="entry name" value="TRYPSIN_HIS"/>
    <property type="match status" value="1"/>
</dbReference>
<protein>
    <recommendedName>
        <fullName evidence="6">Peptidase S1 domain-containing protein</fullName>
    </recommendedName>
</protein>
<dbReference type="EMBL" id="NCKV01004028">
    <property type="protein sequence ID" value="RWS25124.1"/>
    <property type="molecule type" value="Genomic_DNA"/>
</dbReference>
<keyword evidence="4" id="KW-1015">Disulfide bond</keyword>
<dbReference type="STRING" id="299467.A0A443SCD8"/>
<dbReference type="VEuPathDB" id="VectorBase:LDEU006916"/>
<name>A0A443SCD8_9ACAR</name>
<dbReference type="PANTHER" id="PTHR24252">
    <property type="entry name" value="ACROSIN-RELATED"/>
    <property type="match status" value="1"/>
</dbReference>
<dbReference type="SUPFAM" id="SSF50494">
    <property type="entry name" value="Trypsin-like serine proteases"/>
    <property type="match status" value="1"/>
</dbReference>
<reference evidence="7 8" key="1">
    <citation type="journal article" date="2018" name="Gigascience">
        <title>Genomes of trombidid mites reveal novel predicted allergens and laterally-transferred genes associated with secondary metabolism.</title>
        <authorList>
            <person name="Dong X."/>
            <person name="Chaisiri K."/>
            <person name="Xia D."/>
            <person name="Armstrong S.D."/>
            <person name="Fang Y."/>
            <person name="Donnelly M.J."/>
            <person name="Kadowaki T."/>
            <person name="McGarry J.W."/>
            <person name="Darby A.C."/>
            <person name="Makepeace B.L."/>
        </authorList>
    </citation>
    <scope>NUCLEOTIDE SEQUENCE [LARGE SCALE GENOMIC DNA]</scope>
    <source>
        <strain evidence="7">UoL-UT</strain>
    </source>
</reference>
<keyword evidence="3 5" id="KW-0720">Serine protease</keyword>
<dbReference type="PROSITE" id="PS50240">
    <property type="entry name" value="TRYPSIN_DOM"/>
    <property type="match status" value="1"/>
</dbReference>
<dbReference type="PROSITE" id="PS00135">
    <property type="entry name" value="TRYPSIN_SER"/>
    <property type="match status" value="1"/>
</dbReference>
<dbReference type="AlphaFoldDB" id="A0A443SCD8"/>
<dbReference type="InterPro" id="IPR018114">
    <property type="entry name" value="TRYPSIN_HIS"/>
</dbReference>
<dbReference type="CDD" id="cd00190">
    <property type="entry name" value="Tryp_SPc"/>
    <property type="match status" value="1"/>
</dbReference>
<feature type="domain" description="Peptidase S1" evidence="6">
    <location>
        <begin position="60"/>
        <end position="265"/>
    </location>
</feature>
<dbReference type="InterPro" id="IPR009003">
    <property type="entry name" value="Peptidase_S1_PA"/>
</dbReference>
<organism evidence="7 8">
    <name type="scientific">Leptotrombidium deliense</name>
    <dbReference type="NCBI Taxonomy" id="299467"/>
    <lineage>
        <taxon>Eukaryota</taxon>
        <taxon>Metazoa</taxon>
        <taxon>Ecdysozoa</taxon>
        <taxon>Arthropoda</taxon>
        <taxon>Chelicerata</taxon>
        <taxon>Arachnida</taxon>
        <taxon>Acari</taxon>
        <taxon>Acariformes</taxon>
        <taxon>Trombidiformes</taxon>
        <taxon>Prostigmata</taxon>
        <taxon>Anystina</taxon>
        <taxon>Parasitengona</taxon>
        <taxon>Trombiculoidea</taxon>
        <taxon>Trombiculidae</taxon>
        <taxon>Leptotrombidium</taxon>
    </lineage>
</organism>
<evidence type="ECO:0000313" key="8">
    <source>
        <dbReference type="Proteomes" id="UP000288716"/>
    </source>
</evidence>
<dbReference type="GO" id="GO:0004252">
    <property type="term" value="F:serine-type endopeptidase activity"/>
    <property type="evidence" value="ECO:0007669"/>
    <property type="project" value="InterPro"/>
</dbReference>
<dbReference type="InterPro" id="IPR033116">
    <property type="entry name" value="TRYPSIN_SER"/>
</dbReference>
<dbReference type="PANTHER" id="PTHR24252:SF7">
    <property type="entry name" value="HYALIN"/>
    <property type="match status" value="1"/>
</dbReference>
<dbReference type="OrthoDB" id="414661at2759"/>
<dbReference type="PRINTS" id="PR00722">
    <property type="entry name" value="CHYMOTRYPSIN"/>
</dbReference>
<dbReference type="Proteomes" id="UP000288716">
    <property type="component" value="Unassembled WGS sequence"/>
</dbReference>
<comment type="caution">
    <text evidence="7">The sequence shown here is derived from an EMBL/GenBank/DDBJ whole genome shotgun (WGS) entry which is preliminary data.</text>
</comment>
<evidence type="ECO:0000256" key="2">
    <source>
        <dbReference type="ARBA" id="ARBA00022801"/>
    </source>
</evidence>
<gene>
    <name evidence="7" type="ORF">B4U80_09205</name>
</gene>
<dbReference type="InterPro" id="IPR001314">
    <property type="entry name" value="Peptidase_S1A"/>
</dbReference>
<keyword evidence="1 5" id="KW-0645">Protease</keyword>
<accession>A0A443SCD8</accession>
<proteinExistence type="predicted"/>
<dbReference type="Pfam" id="PF00089">
    <property type="entry name" value="Trypsin"/>
    <property type="match status" value="2"/>
</dbReference>
<evidence type="ECO:0000256" key="3">
    <source>
        <dbReference type="ARBA" id="ARBA00022825"/>
    </source>
</evidence>
<evidence type="ECO:0000256" key="4">
    <source>
        <dbReference type="ARBA" id="ARBA00023157"/>
    </source>
</evidence>
<evidence type="ECO:0000256" key="5">
    <source>
        <dbReference type="RuleBase" id="RU363034"/>
    </source>
</evidence>
<dbReference type="Gene3D" id="2.40.10.10">
    <property type="entry name" value="Trypsin-like serine proteases"/>
    <property type="match status" value="3"/>
</dbReference>
<keyword evidence="2 5" id="KW-0378">Hydrolase</keyword>
<dbReference type="FunFam" id="2.40.10.10:FF:000060">
    <property type="entry name" value="Acrosin"/>
    <property type="match status" value="1"/>
</dbReference>
<dbReference type="InterPro" id="IPR043504">
    <property type="entry name" value="Peptidase_S1_PA_chymotrypsin"/>
</dbReference>
<evidence type="ECO:0000259" key="6">
    <source>
        <dbReference type="PROSITE" id="PS50240"/>
    </source>
</evidence>